<dbReference type="Gene3D" id="3.90.226.10">
    <property type="entry name" value="2-enoyl-CoA Hydratase, Chain A, domain 1"/>
    <property type="match status" value="1"/>
</dbReference>
<feature type="domain" description="PDZ" evidence="6">
    <location>
        <begin position="101"/>
        <end position="180"/>
    </location>
</feature>
<dbReference type="InterPro" id="IPR012854">
    <property type="entry name" value="Cu_amine_oxidase-like_N"/>
</dbReference>
<dbReference type="InterPro" id="IPR041489">
    <property type="entry name" value="PDZ_6"/>
</dbReference>
<dbReference type="OrthoDB" id="9812068at2"/>
<dbReference type="GO" id="GO:0007165">
    <property type="term" value="P:signal transduction"/>
    <property type="evidence" value="ECO:0007669"/>
    <property type="project" value="TreeGrafter"/>
</dbReference>
<sequence length="506" mass="55278">MQKRAWHKKMAAAVLALGLVVPAGALSAPVAVLAEEPASTPQQNSPNSHEITLYQVFESLRELHWPKVDDDKLVHGAVQGMLEVLNDPYTEYFTANEYQNFVNSINQKYAGIGARMSQDDQGFLVEEVFASSPAEAAGIKKGDRVLAVNGTDVTGKQLQEVTGMLRGEAGTSVTVTLRRQGQAPFSVTVTRQQIQLPTLQSSLLDEDTGYIRILSFSENADSEFDKALADLQEKGIRSLVLDVRGNGGGIMGPALNIADRFLKNGTLLEIRYRNGSQKYNADSEGVDLPLVVLVDEESASASELLAGTLQAHKRAKLVGSQSFGKGVLQRTENLANGYTLKFTVGQFYFADGTSPQATGLKPDVPVKLQQLQVPAALRTLYPDRERSVTFDLANQKTYVDRIEITDQKTVDKNGTKYLPLRLVAEALGSEVVWDGSQQSISFQYGGRAVKLHVPTGKFLVNDEDKAYQEPFFVESGVTYVSLEALKEAFKSAQWQIGSEKIVVKGI</sequence>
<dbReference type="PANTHER" id="PTHR32060">
    <property type="entry name" value="TAIL-SPECIFIC PROTEASE"/>
    <property type="match status" value="1"/>
</dbReference>
<keyword evidence="2" id="KW-0645">Protease</keyword>
<evidence type="ECO:0000313" key="8">
    <source>
        <dbReference type="Proteomes" id="UP000217785"/>
    </source>
</evidence>
<dbReference type="GO" id="GO:0008236">
    <property type="term" value="F:serine-type peptidase activity"/>
    <property type="evidence" value="ECO:0007669"/>
    <property type="project" value="UniProtKB-KW"/>
</dbReference>
<accession>A0A292YSY6</accession>
<dbReference type="InterPro" id="IPR055210">
    <property type="entry name" value="CtpA/B_N"/>
</dbReference>
<evidence type="ECO:0000256" key="1">
    <source>
        <dbReference type="ARBA" id="ARBA00009179"/>
    </source>
</evidence>
<dbReference type="InterPro" id="IPR029045">
    <property type="entry name" value="ClpP/crotonase-like_dom_sf"/>
</dbReference>
<dbReference type="Pfam" id="PF17820">
    <property type="entry name" value="PDZ_6"/>
    <property type="match status" value="1"/>
</dbReference>
<dbReference type="GO" id="GO:0030288">
    <property type="term" value="C:outer membrane-bounded periplasmic space"/>
    <property type="evidence" value="ECO:0007669"/>
    <property type="project" value="TreeGrafter"/>
</dbReference>
<keyword evidence="3" id="KW-0378">Hydrolase</keyword>
<dbReference type="Pfam" id="PF03572">
    <property type="entry name" value="Peptidase_S41"/>
    <property type="match status" value="1"/>
</dbReference>
<protein>
    <recommendedName>
        <fullName evidence="6">PDZ domain-containing protein</fullName>
    </recommendedName>
</protein>
<dbReference type="CDD" id="cd07560">
    <property type="entry name" value="Peptidase_S41_CPP"/>
    <property type="match status" value="1"/>
</dbReference>
<comment type="caution">
    <text evidence="7">The sequence shown here is derived from an EMBL/GenBank/DDBJ whole genome shotgun (WGS) entry which is preliminary data.</text>
</comment>
<dbReference type="CDD" id="cd06782">
    <property type="entry name" value="cpPDZ_CPP-like"/>
    <property type="match status" value="1"/>
</dbReference>
<dbReference type="Gene3D" id="3.30.750.44">
    <property type="match status" value="1"/>
</dbReference>
<dbReference type="NCBIfam" id="TIGR00225">
    <property type="entry name" value="prc"/>
    <property type="match status" value="1"/>
</dbReference>
<dbReference type="InterPro" id="IPR036582">
    <property type="entry name" value="Mao_N_sf"/>
</dbReference>
<dbReference type="Pfam" id="PF07833">
    <property type="entry name" value="Cu_amine_oxidN1"/>
    <property type="match status" value="1"/>
</dbReference>
<dbReference type="SMART" id="SM00245">
    <property type="entry name" value="TSPc"/>
    <property type="match status" value="1"/>
</dbReference>
<evidence type="ECO:0000259" key="6">
    <source>
        <dbReference type="PROSITE" id="PS50106"/>
    </source>
</evidence>
<dbReference type="InterPro" id="IPR004447">
    <property type="entry name" value="Peptidase_S41A"/>
</dbReference>
<dbReference type="EMBL" id="BDUF01000121">
    <property type="protein sequence ID" value="GAX92021.1"/>
    <property type="molecule type" value="Genomic_DNA"/>
</dbReference>
<dbReference type="GO" id="GO:0004175">
    <property type="term" value="F:endopeptidase activity"/>
    <property type="evidence" value="ECO:0007669"/>
    <property type="project" value="TreeGrafter"/>
</dbReference>
<dbReference type="FunFam" id="2.30.42.10:FF:000063">
    <property type="entry name" value="Peptidase, S41 family"/>
    <property type="match status" value="1"/>
</dbReference>
<dbReference type="SUPFAM" id="SSF52096">
    <property type="entry name" value="ClpP/crotonase"/>
    <property type="match status" value="1"/>
</dbReference>
<dbReference type="AlphaFoldDB" id="A0A292YSY6"/>
<dbReference type="Gene3D" id="2.30.42.10">
    <property type="match status" value="1"/>
</dbReference>
<evidence type="ECO:0000313" key="7">
    <source>
        <dbReference type="EMBL" id="GAX92021.1"/>
    </source>
</evidence>
<evidence type="ECO:0000256" key="2">
    <source>
        <dbReference type="ARBA" id="ARBA00022670"/>
    </source>
</evidence>
<dbReference type="InterPro" id="IPR005151">
    <property type="entry name" value="Tail-specific_protease"/>
</dbReference>
<dbReference type="Proteomes" id="UP000217785">
    <property type="component" value="Unassembled WGS sequence"/>
</dbReference>
<evidence type="ECO:0000256" key="3">
    <source>
        <dbReference type="ARBA" id="ARBA00022801"/>
    </source>
</evidence>
<feature type="chain" id="PRO_5038851669" description="PDZ domain-containing protein" evidence="5">
    <location>
        <begin position="28"/>
        <end position="506"/>
    </location>
</feature>
<name>A0A292YSY6_9BACL</name>
<evidence type="ECO:0000256" key="5">
    <source>
        <dbReference type="SAM" id="SignalP"/>
    </source>
</evidence>
<dbReference type="Pfam" id="PF22694">
    <property type="entry name" value="CtpB_N-like"/>
    <property type="match status" value="1"/>
</dbReference>
<reference evidence="8" key="1">
    <citation type="submission" date="2017-07" db="EMBL/GenBank/DDBJ databases">
        <title>Draft genome sequence of Effusibacillus lacus strain skLN1.</title>
        <authorList>
            <person name="Watanabe M."/>
            <person name="Kojima H."/>
            <person name="Fukui M."/>
        </authorList>
    </citation>
    <scope>NUCLEOTIDE SEQUENCE [LARGE SCALE GENOMIC DNA]</scope>
    <source>
        <strain evidence="8">skLN1</strain>
    </source>
</reference>
<keyword evidence="8" id="KW-1185">Reference proteome</keyword>
<evidence type="ECO:0000256" key="4">
    <source>
        <dbReference type="ARBA" id="ARBA00022825"/>
    </source>
</evidence>
<proteinExistence type="inferred from homology"/>
<dbReference type="SMART" id="SM00228">
    <property type="entry name" value="PDZ"/>
    <property type="match status" value="1"/>
</dbReference>
<dbReference type="PANTHER" id="PTHR32060:SF30">
    <property type="entry name" value="CARBOXY-TERMINAL PROCESSING PROTEASE CTPA"/>
    <property type="match status" value="1"/>
</dbReference>
<keyword evidence="4" id="KW-0720">Serine protease</keyword>
<dbReference type="Gene3D" id="3.30.457.10">
    <property type="entry name" value="Copper amine oxidase-like, N-terminal domain"/>
    <property type="match status" value="1"/>
</dbReference>
<gene>
    <name evidence="7" type="ORF">EFBL_3712</name>
</gene>
<dbReference type="InterPro" id="IPR001478">
    <property type="entry name" value="PDZ"/>
</dbReference>
<keyword evidence="5" id="KW-0732">Signal</keyword>
<dbReference type="SUPFAM" id="SSF50156">
    <property type="entry name" value="PDZ domain-like"/>
    <property type="match status" value="1"/>
</dbReference>
<organism evidence="7 8">
    <name type="scientific">Effusibacillus lacus</name>
    <dbReference type="NCBI Taxonomy" id="1348429"/>
    <lineage>
        <taxon>Bacteria</taxon>
        <taxon>Bacillati</taxon>
        <taxon>Bacillota</taxon>
        <taxon>Bacilli</taxon>
        <taxon>Bacillales</taxon>
        <taxon>Alicyclobacillaceae</taxon>
        <taxon>Effusibacillus</taxon>
    </lineage>
</organism>
<dbReference type="SUPFAM" id="SSF55383">
    <property type="entry name" value="Copper amine oxidase, domain N"/>
    <property type="match status" value="1"/>
</dbReference>
<comment type="similarity">
    <text evidence="1">Belongs to the peptidase S41A family.</text>
</comment>
<feature type="signal peptide" evidence="5">
    <location>
        <begin position="1"/>
        <end position="27"/>
    </location>
</feature>
<dbReference type="RefSeq" id="WP_096184397.1">
    <property type="nucleotide sequence ID" value="NZ_BDUF01000121.1"/>
</dbReference>
<dbReference type="GO" id="GO:0006508">
    <property type="term" value="P:proteolysis"/>
    <property type="evidence" value="ECO:0007669"/>
    <property type="project" value="UniProtKB-KW"/>
</dbReference>
<dbReference type="PROSITE" id="PS50106">
    <property type="entry name" value="PDZ"/>
    <property type="match status" value="1"/>
</dbReference>
<dbReference type="InterPro" id="IPR036034">
    <property type="entry name" value="PDZ_sf"/>
</dbReference>